<dbReference type="GO" id="GO:0033104">
    <property type="term" value="C:type VI protein secretion system complex"/>
    <property type="evidence" value="ECO:0007669"/>
    <property type="project" value="InterPro"/>
</dbReference>
<evidence type="ECO:0000313" key="1">
    <source>
        <dbReference type="EMBL" id="MBB5285573.1"/>
    </source>
</evidence>
<reference evidence="1 2" key="1">
    <citation type="submission" date="2020-08" db="EMBL/GenBank/DDBJ databases">
        <title>Genomic Encyclopedia of Type Strains, Phase IV (KMG-IV): sequencing the most valuable type-strain genomes for metagenomic binning, comparative biology and taxonomic classification.</title>
        <authorList>
            <person name="Goeker M."/>
        </authorList>
    </citation>
    <scope>NUCLEOTIDE SEQUENCE [LARGE SCALE GENOMIC DNA]</scope>
    <source>
        <strain evidence="1 2">DSM 105074</strain>
    </source>
</reference>
<name>A0A840TWD5_9BACT</name>
<dbReference type="Proteomes" id="UP000557307">
    <property type="component" value="Unassembled WGS sequence"/>
</dbReference>
<dbReference type="AlphaFoldDB" id="A0A840TWD5"/>
<keyword evidence="2" id="KW-1185">Reference proteome</keyword>
<evidence type="ECO:0000313" key="2">
    <source>
        <dbReference type="Proteomes" id="UP000557307"/>
    </source>
</evidence>
<organism evidence="1 2">
    <name type="scientific">Rhabdobacter roseus</name>
    <dbReference type="NCBI Taxonomy" id="1655419"/>
    <lineage>
        <taxon>Bacteria</taxon>
        <taxon>Pseudomonadati</taxon>
        <taxon>Bacteroidota</taxon>
        <taxon>Cytophagia</taxon>
        <taxon>Cytophagales</taxon>
        <taxon>Cytophagaceae</taxon>
        <taxon>Rhabdobacter</taxon>
    </lineage>
</organism>
<dbReference type="RefSeq" id="WP_184175881.1">
    <property type="nucleotide sequence ID" value="NZ_JACHGF010000006.1"/>
</dbReference>
<proteinExistence type="predicted"/>
<dbReference type="EMBL" id="JACHGF010000006">
    <property type="protein sequence ID" value="MBB5285573.1"/>
    <property type="molecule type" value="Genomic_DNA"/>
</dbReference>
<comment type="caution">
    <text evidence="1">The sequence shown here is derived from an EMBL/GenBank/DDBJ whole genome shotgun (WGS) entry which is preliminary data.</text>
</comment>
<sequence length="123" mass="14017">MAFEATLNIDGTDYNINWMLLRVVRDENQRGEPASRPNWGVVVSLDALDDAAIKNWMLDPNMQKDGKITLNRIDEDATFKEIEFKKAHCVLYKDEFFADVDYLTTIINIIGAEVTFNKGTLSV</sequence>
<dbReference type="Pfam" id="PF17642">
    <property type="entry name" value="TssD"/>
    <property type="match status" value="1"/>
</dbReference>
<dbReference type="InterPro" id="IPR041408">
    <property type="entry name" value="Hcp_Tssd"/>
</dbReference>
<protein>
    <submittedName>
        <fullName evidence="1">Uncharacterized protein</fullName>
    </submittedName>
</protein>
<gene>
    <name evidence="1" type="ORF">HNQ92_003733</name>
</gene>
<accession>A0A840TWD5</accession>